<comment type="caution">
    <text evidence="2">The sequence shown here is derived from an EMBL/GenBank/DDBJ whole genome shotgun (WGS) entry which is preliminary data.</text>
</comment>
<gene>
    <name evidence="2" type="ORF">P0M35_05885</name>
</gene>
<organism evidence="2 3">
    <name type="scientific">Stygiobacter electus</name>
    <dbReference type="NCBI Taxonomy" id="3032292"/>
    <lineage>
        <taxon>Bacteria</taxon>
        <taxon>Pseudomonadati</taxon>
        <taxon>Ignavibacteriota</taxon>
        <taxon>Ignavibacteria</taxon>
        <taxon>Ignavibacteriales</taxon>
        <taxon>Melioribacteraceae</taxon>
        <taxon>Stygiobacter</taxon>
    </lineage>
</organism>
<dbReference type="RefSeq" id="WP_321535437.1">
    <property type="nucleotide sequence ID" value="NZ_JARGDL010000005.1"/>
</dbReference>
<evidence type="ECO:0000313" key="2">
    <source>
        <dbReference type="EMBL" id="MDF1611670.1"/>
    </source>
</evidence>
<dbReference type="EMBL" id="JARGDL010000005">
    <property type="protein sequence ID" value="MDF1611670.1"/>
    <property type="molecule type" value="Genomic_DNA"/>
</dbReference>
<evidence type="ECO:0000259" key="1">
    <source>
        <dbReference type="Pfam" id="PF02579"/>
    </source>
</evidence>
<dbReference type="SUPFAM" id="SSF53146">
    <property type="entry name" value="Nitrogenase accessory factor-like"/>
    <property type="match status" value="1"/>
</dbReference>
<dbReference type="PANTHER" id="PTHR33937">
    <property type="entry name" value="IRON-MOLYBDENUM PROTEIN-RELATED-RELATED"/>
    <property type="match status" value="1"/>
</dbReference>
<dbReference type="InterPro" id="IPR036105">
    <property type="entry name" value="DiNase_FeMo-co_biosyn_sf"/>
</dbReference>
<evidence type="ECO:0000313" key="3">
    <source>
        <dbReference type="Proteomes" id="UP001221302"/>
    </source>
</evidence>
<feature type="domain" description="Dinitrogenase iron-molybdenum cofactor biosynthesis" evidence="1">
    <location>
        <begin position="11"/>
        <end position="109"/>
    </location>
</feature>
<dbReference type="InterPro" id="IPR003731">
    <property type="entry name" value="Di-Nase_FeMo-co_biosynth"/>
</dbReference>
<dbReference type="Proteomes" id="UP001221302">
    <property type="component" value="Unassembled WGS sequence"/>
</dbReference>
<dbReference type="PANTHER" id="PTHR33937:SF2">
    <property type="entry name" value="DINITROGENASE IRON-MOLYBDENUM COFACTOR BIOSYNTHESIS DOMAIN-CONTAINING PROTEIN"/>
    <property type="match status" value="1"/>
</dbReference>
<reference evidence="2" key="1">
    <citation type="submission" date="2023-03" db="EMBL/GenBank/DDBJ databases">
        <title>Stygiobacter electus gen. nov., sp. nov., facultatively anaerobic thermotolerant bacterium of the class Ignavibacteria from a well of Yessentuki mineral water deposit.</title>
        <authorList>
            <person name="Podosokorskaya O.A."/>
            <person name="Elcheninov A.G."/>
            <person name="Petrova N.F."/>
            <person name="Zavarzina D.G."/>
            <person name="Kublanov I.V."/>
            <person name="Merkel A.Y."/>
        </authorList>
    </citation>
    <scope>NUCLEOTIDE SEQUENCE</scope>
    <source>
        <strain evidence="2">09-Me</strain>
    </source>
</reference>
<accession>A0AAE3TC95</accession>
<name>A0AAE3TC95_9BACT</name>
<dbReference type="Pfam" id="PF02579">
    <property type="entry name" value="Nitro_FeMo-Co"/>
    <property type="match status" value="1"/>
</dbReference>
<sequence length="128" mass="14399">MKIAVATDDFSTVTGHIGRCRGFIIYEVDNDKIINKVEKENSFTNHHGEQHHHGHHEENHNHSHSRLVNALKDCSHLICTAAGWRVVEDLKQNNIEVVFTNESSAELAALKLSKGELVINEDGVCRTH</sequence>
<proteinExistence type="predicted"/>
<dbReference type="Gene3D" id="3.30.420.130">
    <property type="entry name" value="Dinitrogenase iron-molybdenum cofactor biosynthesis domain"/>
    <property type="match status" value="1"/>
</dbReference>
<keyword evidence="3" id="KW-1185">Reference proteome</keyword>
<dbReference type="AlphaFoldDB" id="A0AAE3TC95"/>
<dbReference type="InterPro" id="IPR051840">
    <property type="entry name" value="NifX/NifY_domain"/>
</dbReference>
<protein>
    <submittedName>
        <fullName evidence="2">NifB/NifX family molybdenum-iron cluster-binding protein</fullName>
    </submittedName>
</protein>